<keyword evidence="6" id="KW-1133">Transmembrane helix</keyword>
<evidence type="ECO:0000313" key="10">
    <source>
        <dbReference type="EMBL" id="CAF4534685.1"/>
    </source>
</evidence>
<dbReference type="Proteomes" id="UP000663838">
    <property type="component" value="Unassembled WGS sequence"/>
</dbReference>
<dbReference type="Pfam" id="PF01697">
    <property type="entry name" value="Glyco_transf_92"/>
    <property type="match status" value="1"/>
</dbReference>
<sequence>MQFTPPTPVPIVVRPEFDAAVKIISQLRSNSTSLHGLQYRSIICTIVRNDPHILEFLLRNLIVGFSHIVIFDNNRILAGYDANINNVLAPFIAAGVVTHIPQGGNTTDLLHNNIKNENSVECLNRYSKKADWVAIFDSDEYFYYENENRAVHALNSLLTDLERNHVCGVKVPWTMMYGEAKILKQNNTLFKAYPRECGIHGLTKIIARPNLTNFNIPHDISCRASADTVKILTGNHNSKISLIHYYSKSMEEFLVKVDQSIPPFIRMPIKTYDLGPVCSLIKFNYSKDYENIFLHSYQQLDAMDSLKPKNFLTAPMLTTKHMADYPLYIYLKYRCAKRHEFDNEKYLATNREAKALVDRGAMVDGLYHFMDNFPKGAIGCWKTEERSFCE</sequence>
<dbReference type="EC" id="2.4.1.-" evidence="8"/>
<keyword evidence="3 8" id="KW-0328">Glycosyltransferase</keyword>
<comment type="similarity">
    <text evidence="2 8">Belongs to the glycosyltransferase 92 family.</text>
</comment>
<comment type="subcellular location">
    <subcellularLocation>
        <location evidence="1">Membrane</location>
        <topology evidence="1">Single-pass membrane protein</topology>
    </subcellularLocation>
</comment>
<evidence type="ECO:0000256" key="5">
    <source>
        <dbReference type="ARBA" id="ARBA00022692"/>
    </source>
</evidence>
<evidence type="ECO:0000256" key="7">
    <source>
        <dbReference type="ARBA" id="ARBA00023136"/>
    </source>
</evidence>
<dbReference type="AlphaFoldDB" id="A0A818RZX7"/>
<keyword evidence="4 8" id="KW-0808">Transferase</keyword>
<dbReference type="EMBL" id="CAJOBS010000249">
    <property type="protein sequence ID" value="CAF4534685.1"/>
    <property type="molecule type" value="Genomic_DNA"/>
</dbReference>
<dbReference type="InterPro" id="IPR008166">
    <property type="entry name" value="Glyco_transf_92"/>
</dbReference>
<evidence type="ECO:0000313" key="9">
    <source>
        <dbReference type="EMBL" id="CAF3659237.1"/>
    </source>
</evidence>
<evidence type="ECO:0000256" key="4">
    <source>
        <dbReference type="ARBA" id="ARBA00022679"/>
    </source>
</evidence>
<organism evidence="9 11">
    <name type="scientific">Rotaria socialis</name>
    <dbReference type="NCBI Taxonomy" id="392032"/>
    <lineage>
        <taxon>Eukaryota</taxon>
        <taxon>Metazoa</taxon>
        <taxon>Spiralia</taxon>
        <taxon>Gnathifera</taxon>
        <taxon>Rotifera</taxon>
        <taxon>Eurotatoria</taxon>
        <taxon>Bdelloidea</taxon>
        <taxon>Philodinida</taxon>
        <taxon>Philodinidae</taxon>
        <taxon>Rotaria</taxon>
    </lineage>
</organism>
<evidence type="ECO:0000256" key="1">
    <source>
        <dbReference type="ARBA" id="ARBA00004167"/>
    </source>
</evidence>
<name>A0A818RZX7_9BILA</name>
<gene>
    <name evidence="9" type="ORF">KIK155_LOCUS23935</name>
    <name evidence="10" type="ORF">TOA249_LOCUS6006</name>
</gene>
<dbReference type="GO" id="GO:0005737">
    <property type="term" value="C:cytoplasm"/>
    <property type="evidence" value="ECO:0007669"/>
    <property type="project" value="TreeGrafter"/>
</dbReference>
<dbReference type="GO" id="GO:0016020">
    <property type="term" value="C:membrane"/>
    <property type="evidence" value="ECO:0007669"/>
    <property type="project" value="UniProtKB-SubCell"/>
</dbReference>
<dbReference type="PANTHER" id="PTHR21461:SF69">
    <property type="entry name" value="GLYCOSYLTRANSFERASE FAMILY 92 PROTEIN"/>
    <property type="match status" value="1"/>
</dbReference>
<keyword evidence="7" id="KW-0472">Membrane</keyword>
<dbReference type="EMBL" id="CAJNYV010004239">
    <property type="protein sequence ID" value="CAF3659237.1"/>
    <property type="molecule type" value="Genomic_DNA"/>
</dbReference>
<accession>A0A818RZX7</accession>
<evidence type="ECO:0000313" key="11">
    <source>
        <dbReference type="Proteomes" id="UP000663865"/>
    </source>
</evidence>
<evidence type="ECO:0000256" key="2">
    <source>
        <dbReference type="ARBA" id="ARBA00007647"/>
    </source>
</evidence>
<dbReference type="Proteomes" id="UP000663865">
    <property type="component" value="Unassembled WGS sequence"/>
</dbReference>
<evidence type="ECO:0000256" key="3">
    <source>
        <dbReference type="ARBA" id="ARBA00022676"/>
    </source>
</evidence>
<evidence type="ECO:0000256" key="8">
    <source>
        <dbReference type="RuleBase" id="RU366017"/>
    </source>
</evidence>
<evidence type="ECO:0000256" key="6">
    <source>
        <dbReference type="ARBA" id="ARBA00022989"/>
    </source>
</evidence>
<dbReference type="GO" id="GO:0016757">
    <property type="term" value="F:glycosyltransferase activity"/>
    <property type="evidence" value="ECO:0007669"/>
    <property type="project" value="UniProtKB-UniRule"/>
</dbReference>
<keyword evidence="5" id="KW-0812">Transmembrane</keyword>
<comment type="caution">
    <text evidence="9">The sequence shown here is derived from an EMBL/GenBank/DDBJ whole genome shotgun (WGS) entry which is preliminary data.</text>
</comment>
<reference evidence="9" key="1">
    <citation type="submission" date="2021-02" db="EMBL/GenBank/DDBJ databases">
        <authorList>
            <person name="Nowell W R."/>
        </authorList>
    </citation>
    <scope>NUCLEOTIDE SEQUENCE</scope>
</reference>
<protein>
    <recommendedName>
        <fullName evidence="8">Glycosyltransferase family 92 protein</fullName>
        <ecNumber evidence="8">2.4.1.-</ecNumber>
    </recommendedName>
</protein>
<dbReference type="PANTHER" id="PTHR21461">
    <property type="entry name" value="GLYCOSYLTRANSFERASE FAMILY 92 PROTEIN"/>
    <property type="match status" value="1"/>
</dbReference>
<proteinExistence type="inferred from homology"/>